<proteinExistence type="predicted"/>
<protein>
    <submittedName>
        <fullName evidence="1">Uncharacterized protein</fullName>
    </submittedName>
</protein>
<sequence>MWLIREPWESFYNSYYISGNCGFSSTGLPCVVPDASVAQSRRHTRHISELGSETGTGCFDIARRPSRS</sequence>
<accession>A0A0F7LB98</accession>
<name>A0A0F7LB98_9VIRU</name>
<reference evidence="1" key="2">
    <citation type="submission" date="2015-03" db="EMBL/GenBank/DDBJ databases">
        <authorList>
            <person name="Chow C.-E.T."/>
            <person name="Winget D.M."/>
            <person name="White R.A.III."/>
            <person name="Hallam S.J."/>
            <person name="Suttle C.A."/>
        </authorList>
    </citation>
    <scope>NUCLEOTIDE SEQUENCE</scope>
    <source>
        <strain evidence="1">Oxic1_8</strain>
    </source>
</reference>
<reference evidence="1" key="1">
    <citation type="journal article" date="2015" name="Front. Microbiol.">
        <title>Combining genomic sequencing methods to explore viral diversity and reveal potential virus-host interactions.</title>
        <authorList>
            <person name="Chow C.E."/>
            <person name="Winget D.M."/>
            <person name="White R.A.III."/>
            <person name="Hallam S.J."/>
            <person name="Suttle C.A."/>
        </authorList>
    </citation>
    <scope>NUCLEOTIDE SEQUENCE</scope>
    <source>
        <strain evidence="1">Oxic1_8</strain>
    </source>
</reference>
<organism evidence="1">
    <name type="scientific">uncultured marine virus</name>
    <dbReference type="NCBI Taxonomy" id="186617"/>
    <lineage>
        <taxon>Viruses</taxon>
        <taxon>environmental samples</taxon>
    </lineage>
</organism>
<dbReference type="EMBL" id="KR029603">
    <property type="protein sequence ID" value="AKH48461.1"/>
    <property type="molecule type" value="Genomic_DNA"/>
</dbReference>
<evidence type="ECO:0000313" key="1">
    <source>
        <dbReference type="EMBL" id="AKH48461.1"/>
    </source>
</evidence>